<reference evidence="1" key="1">
    <citation type="journal article" date="2009" name="Rice">
        <title>De Novo Next Generation Sequencing of Plant Genomes.</title>
        <authorList>
            <person name="Rounsley S."/>
            <person name="Marri P.R."/>
            <person name="Yu Y."/>
            <person name="He R."/>
            <person name="Sisneros N."/>
            <person name="Goicoechea J.L."/>
            <person name="Lee S.J."/>
            <person name="Angelova A."/>
            <person name="Kudrna D."/>
            <person name="Luo M."/>
            <person name="Affourtit J."/>
            <person name="Desany B."/>
            <person name="Knight J."/>
            <person name="Niazi F."/>
            <person name="Egholm M."/>
            <person name="Wing R.A."/>
        </authorList>
    </citation>
    <scope>NUCLEOTIDE SEQUENCE [LARGE SCALE GENOMIC DNA]</scope>
    <source>
        <strain evidence="1">cv. IRGC 105608</strain>
    </source>
</reference>
<protein>
    <recommendedName>
        <fullName evidence="3">NPH3 domain-containing protein</fullName>
    </recommendedName>
</protein>
<evidence type="ECO:0000313" key="2">
    <source>
        <dbReference type="Proteomes" id="UP000026960"/>
    </source>
</evidence>
<dbReference type="Gramene" id="OBART01G18500.1">
    <property type="protein sequence ID" value="OBART01G18500.1"/>
    <property type="gene ID" value="OBART01G18500"/>
</dbReference>
<name>A0A0D3EPS6_9ORYZ</name>
<organism evidence="1">
    <name type="scientific">Oryza barthii</name>
    <dbReference type="NCBI Taxonomy" id="65489"/>
    <lineage>
        <taxon>Eukaryota</taxon>
        <taxon>Viridiplantae</taxon>
        <taxon>Streptophyta</taxon>
        <taxon>Embryophyta</taxon>
        <taxon>Tracheophyta</taxon>
        <taxon>Spermatophyta</taxon>
        <taxon>Magnoliopsida</taxon>
        <taxon>Liliopsida</taxon>
        <taxon>Poales</taxon>
        <taxon>Poaceae</taxon>
        <taxon>BOP clade</taxon>
        <taxon>Oryzoideae</taxon>
        <taxon>Oryzeae</taxon>
        <taxon>Oryzinae</taxon>
        <taxon>Oryza</taxon>
    </lineage>
</organism>
<accession>A0A0D3EPS6</accession>
<dbReference type="PaxDb" id="65489-OBART01G18500.1"/>
<dbReference type="AlphaFoldDB" id="A0A0D3EPS6"/>
<proteinExistence type="predicted"/>
<dbReference type="HOGENOM" id="CLU_1962932_0_0_1"/>
<reference evidence="1" key="2">
    <citation type="submission" date="2015-03" db="UniProtKB">
        <authorList>
            <consortium name="EnsemblPlants"/>
        </authorList>
    </citation>
    <scope>IDENTIFICATION</scope>
</reference>
<dbReference type="Proteomes" id="UP000026960">
    <property type="component" value="Chromosome 1"/>
</dbReference>
<evidence type="ECO:0000313" key="1">
    <source>
        <dbReference type="EnsemblPlants" id="OBART01G18500.1"/>
    </source>
</evidence>
<dbReference type="EnsemblPlants" id="OBART01G18500.1">
    <property type="protein sequence ID" value="OBART01G18500.1"/>
    <property type="gene ID" value="OBART01G18500"/>
</dbReference>
<keyword evidence="2" id="KW-1185">Reference proteome</keyword>
<sequence length="128" mass="13159">MAGADAALLADLDARAARRLDQASLSVVMIPAFRCGGDLPGASTTLLDVPLMLRLMRGAPPPWAGADAALLADLDARAARRLDQASLSVLRLVRGFLDEGGKAGVGDAAAACRVARLTRPDPVICDGL</sequence>
<evidence type="ECO:0008006" key="3">
    <source>
        <dbReference type="Google" id="ProtNLM"/>
    </source>
</evidence>